<dbReference type="InterPro" id="IPR011989">
    <property type="entry name" value="ARM-like"/>
</dbReference>
<dbReference type="Proteomes" id="UP000605846">
    <property type="component" value="Unassembled WGS sequence"/>
</dbReference>
<evidence type="ECO:0000256" key="1">
    <source>
        <dbReference type="ARBA" id="ARBA00004496"/>
    </source>
</evidence>
<comment type="function">
    <text evidence="9">tRNA nucleus export receptor which facilitates tRNA translocation across the nuclear pore complex.</text>
</comment>
<evidence type="ECO:0000313" key="12">
    <source>
        <dbReference type="EMBL" id="KAF7730156.1"/>
    </source>
</evidence>
<keyword evidence="13" id="KW-1185">Reference proteome</keyword>
<keyword evidence="5 9" id="KW-0963">Cytoplasm</keyword>
<feature type="domain" description="Exportin-T C-terminal" evidence="11">
    <location>
        <begin position="279"/>
        <end position="939"/>
    </location>
</feature>
<evidence type="ECO:0000256" key="3">
    <source>
        <dbReference type="ARBA" id="ARBA00018928"/>
    </source>
</evidence>
<evidence type="ECO:0000259" key="10">
    <source>
        <dbReference type="Pfam" id="PF08389"/>
    </source>
</evidence>
<comment type="subcellular location">
    <subcellularLocation>
        <location evidence="1 9">Cytoplasm</location>
    </subcellularLocation>
    <subcellularLocation>
        <location evidence="9">Nucleus</location>
    </subcellularLocation>
    <text evidence="9">Shuttles between the nucleus and the cytoplasm.</text>
</comment>
<proteinExistence type="inferred from homology"/>
<dbReference type="InterPro" id="IPR040017">
    <property type="entry name" value="XPOT"/>
</dbReference>
<dbReference type="Gene3D" id="1.25.10.10">
    <property type="entry name" value="Leucine-rich Repeat Variant"/>
    <property type="match status" value="1"/>
</dbReference>
<dbReference type="GO" id="GO:0071528">
    <property type="term" value="P:tRNA re-export from nucleus"/>
    <property type="evidence" value="ECO:0007669"/>
    <property type="project" value="UniProtKB-UniRule"/>
</dbReference>
<organism evidence="12 13">
    <name type="scientific">Apophysomyces ossiformis</name>
    <dbReference type="NCBI Taxonomy" id="679940"/>
    <lineage>
        <taxon>Eukaryota</taxon>
        <taxon>Fungi</taxon>
        <taxon>Fungi incertae sedis</taxon>
        <taxon>Mucoromycota</taxon>
        <taxon>Mucoromycotina</taxon>
        <taxon>Mucoromycetes</taxon>
        <taxon>Mucorales</taxon>
        <taxon>Mucorineae</taxon>
        <taxon>Mucoraceae</taxon>
        <taxon>Apophysomyces</taxon>
    </lineage>
</organism>
<keyword evidence="7 9" id="KW-0694">RNA-binding</keyword>
<comment type="similarity">
    <text evidence="2 9">Belongs to the exportin family.</text>
</comment>
<evidence type="ECO:0000313" key="13">
    <source>
        <dbReference type="Proteomes" id="UP000605846"/>
    </source>
</evidence>
<evidence type="ECO:0000259" key="11">
    <source>
        <dbReference type="Pfam" id="PF19282"/>
    </source>
</evidence>
<keyword evidence="8 9" id="KW-0539">Nucleus</keyword>
<dbReference type="Pfam" id="PF08389">
    <property type="entry name" value="Xpo1"/>
    <property type="match status" value="1"/>
</dbReference>
<keyword evidence="6 9" id="KW-0820">tRNA-binding</keyword>
<dbReference type="GO" id="GO:0031267">
    <property type="term" value="F:small GTPase binding"/>
    <property type="evidence" value="ECO:0007669"/>
    <property type="project" value="InterPro"/>
</dbReference>
<comment type="caution">
    <text evidence="12">The sequence shown here is derived from an EMBL/GenBank/DDBJ whole genome shotgun (WGS) entry which is preliminary data.</text>
</comment>
<dbReference type="SUPFAM" id="SSF48371">
    <property type="entry name" value="ARM repeat"/>
    <property type="match status" value="1"/>
</dbReference>
<name>A0A8H7BXP7_9FUNG</name>
<dbReference type="GO" id="GO:0005643">
    <property type="term" value="C:nuclear pore"/>
    <property type="evidence" value="ECO:0007669"/>
    <property type="project" value="TreeGrafter"/>
</dbReference>
<evidence type="ECO:0000256" key="9">
    <source>
        <dbReference type="RuleBase" id="RU366037"/>
    </source>
</evidence>
<reference evidence="12" key="1">
    <citation type="submission" date="2020-01" db="EMBL/GenBank/DDBJ databases">
        <title>Genome Sequencing of Three Apophysomyces-Like Fungal Strains Confirms a Novel Fungal Genus in the Mucoromycota with divergent Burkholderia-like Endosymbiotic Bacteria.</title>
        <authorList>
            <person name="Stajich J.E."/>
            <person name="Macias A.M."/>
            <person name="Carter-House D."/>
            <person name="Lovett B."/>
            <person name="Kasson L.R."/>
            <person name="Berry K."/>
            <person name="Grigoriev I."/>
            <person name="Chang Y."/>
            <person name="Spatafora J."/>
            <person name="Kasson M.T."/>
        </authorList>
    </citation>
    <scope>NUCLEOTIDE SEQUENCE</scope>
    <source>
        <strain evidence="12">NRRL A-21654</strain>
    </source>
</reference>
<accession>A0A8H7BXP7</accession>
<protein>
    <recommendedName>
        <fullName evidence="3 9">Exportin-T</fullName>
    </recommendedName>
    <alternativeName>
        <fullName evidence="9">Exportin(tRNA)</fullName>
    </alternativeName>
    <alternativeName>
        <fullName evidence="9">tRNA exportin</fullName>
    </alternativeName>
</protein>
<dbReference type="AlphaFoldDB" id="A0A8H7BXP7"/>
<dbReference type="PANTHER" id="PTHR15952">
    <property type="entry name" value="EXPORTIN-T/LOS1"/>
    <property type="match status" value="1"/>
</dbReference>
<dbReference type="PANTHER" id="PTHR15952:SF11">
    <property type="entry name" value="EXPORTIN-T"/>
    <property type="match status" value="1"/>
</dbReference>
<dbReference type="EMBL" id="JABAYA010000018">
    <property type="protein sequence ID" value="KAF7730156.1"/>
    <property type="molecule type" value="Genomic_DNA"/>
</dbReference>
<gene>
    <name evidence="12" type="primary">LOS1</name>
    <name evidence="12" type="ORF">EC973_002764</name>
</gene>
<dbReference type="GO" id="GO:0000049">
    <property type="term" value="F:tRNA binding"/>
    <property type="evidence" value="ECO:0007669"/>
    <property type="project" value="UniProtKB-UniRule"/>
</dbReference>
<dbReference type="InterPro" id="IPR016024">
    <property type="entry name" value="ARM-type_fold"/>
</dbReference>
<dbReference type="OrthoDB" id="26399at2759"/>
<feature type="domain" description="Exportin-1/Importin-beta-like" evidence="10">
    <location>
        <begin position="64"/>
        <end position="218"/>
    </location>
</feature>
<evidence type="ECO:0000256" key="8">
    <source>
        <dbReference type="ARBA" id="ARBA00023242"/>
    </source>
</evidence>
<dbReference type="InterPro" id="IPR045546">
    <property type="entry name" value="Exportin-T_C"/>
</dbReference>
<evidence type="ECO:0000256" key="5">
    <source>
        <dbReference type="ARBA" id="ARBA00022490"/>
    </source>
</evidence>
<dbReference type="GO" id="GO:0016363">
    <property type="term" value="C:nuclear matrix"/>
    <property type="evidence" value="ECO:0007669"/>
    <property type="project" value="TreeGrafter"/>
</dbReference>
<dbReference type="GO" id="GO:0005737">
    <property type="term" value="C:cytoplasm"/>
    <property type="evidence" value="ECO:0007669"/>
    <property type="project" value="UniProtKB-SubCell"/>
</dbReference>
<evidence type="ECO:0000256" key="2">
    <source>
        <dbReference type="ARBA" id="ARBA00009466"/>
    </source>
</evidence>
<keyword evidence="4 9" id="KW-0813">Transport</keyword>
<evidence type="ECO:0000256" key="6">
    <source>
        <dbReference type="ARBA" id="ARBA00022555"/>
    </source>
</evidence>
<dbReference type="Pfam" id="PF19282">
    <property type="entry name" value="Exportin-T"/>
    <property type="match status" value="1"/>
</dbReference>
<sequence length="1164" mass="129477">MEQIEQAVLYALGPHVEPNLKAQANAYCEQVKNSPDGWQICLQLFMKEPKAPHDSYSHFQTAKKVIRNKAAQSVTLLFAYVYPSSWPTFFKDMMALVQTPAGTPSSEKSADFFLRLCITIDEEIARLDIPRNRDEVVRNTNIKDTMRMGDIQILASFWFELLQEFRSANPNIAQLALRNIGAYIAWMDISLVVNDQVMSALYELLGDANLRIAACECLADIISKGMLPLDKLNMIRMLNLTETLGRLDLAKFVEHVARLTNVLGIELCKIYMDNSLSSDAKAGAYALIEQTLPYMLKFLANEYDDTSTAVFAFVNDMLTIFKKQKKAMQPFTQAQQEFLGSLLSVTIMKMKYDDETDWGNEDEEPEEEALFVEMRKNLRIFTDHIAAINEELYVRYVHSVVLETLTKHKSGVKLDWREVELCLYVLYTFGEALPKAAMQFVSTEDSSVLSPLGEMVSEMVSSNISAYPHPSAALQFFENIARYYQYFEHRPDQLPQVLAAFVDTYGVHHSLKQIRSRCWYLFHRFVKSLKSKMGPYVESVLSSIGDLLSIQAEPPVETNTMDGMPIPAASTFDSQLYLFETVGMLISLDAIDVGKQTEYLKIVLEPLVEGIQKSMSQAYNPEDELFLLQLHHYIMAMGSVAKGFPTVPKESAATQPWVIVFKQATEIILNVLQTFNRFEVIRDAARFSFARFITCLGSEVLPYLPTLINSLLTECQVTELVDFLPFIGLAAHKFKPMIYNVMDELLLPLVKRVFDFLNATPSGTDEALLLVELRKSYLNFLMSLFNANLEGVLVSERNIGHLNTILQTVLHFSKDNNDPTIQKMAFGVFLKMVYAWCTTEQQPGVSGFDQFVYNELIPTTFAVPMNAAFNVADGQSLLVFGEMTSIQKVVCSKQGNQFIEYMNNVFFPSIQCPRETAERYCQAVQQYDVKEFKKYFQEPVVYRSSRGGSISGMCRNSKLSAANAFIAGLSLDSAFCLASADIEMGIFCAAADPKAAGVEEVVCVADPKGEGCAPKADGVLLGWPNTDGLTVLFAPKADGCPNADPVAPKLEVAPKLGALPNPDGFPNAFAEPREEVAPKVAPEAPKLDGCPKVLPADRADGFPNAGADAPKLDVCPKVLEPPRLDVAPKAGADAPILEGFPKADVVEPNADVCPNALGFPNADV</sequence>
<evidence type="ECO:0000256" key="4">
    <source>
        <dbReference type="ARBA" id="ARBA00022448"/>
    </source>
</evidence>
<evidence type="ECO:0000256" key="7">
    <source>
        <dbReference type="ARBA" id="ARBA00022884"/>
    </source>
</evidence>
<dbReference type="InterPro" id="IPR013598">
    <property type="entry name" value="Exportin-1/Importin-b-like"/>
</dbReference>